<evidence type="ECO:0000259" key="1">
    <source>
        <dbReference type="PROSITE" id="PS50188"/>
    </source>
</evidence>
<dbReference type="Pfam" id="PF00622">
    <property type="entry name" value="SPRY"/>
    <property type="match status" value="1"/>
</dbReference>
<organism evidence="2 3">
    <name type="scientific">Schizothecium vesticola</name>
    <dbReference type="NCBI Taxonomy" id="314040"/>
    <lineage>
        <taxon>Eukaryota</taxon>
        <taxon>Fungi</taxon>
        <taxon>Dikarya</taxon>
        <taxon>Ascomycota</taxon>
        <taxon>Pezizomycotina</taxon>
        <taxon>Sordariomycetes</taxon>
        <taxon>Sordariomycetidae</taxon>
        <taxon>Sordariales</taxon>
        <taxon>Schizotheciaceae</taxon>
        <taxon>Schizothecium</taxon>
    </lineage>
</organism>
<proteinExistence type="predicted"/>
<evidence type="ECO:0000313" key="2">
    <source>
        <dbReference type="EMBL" id="KAK0743485.1"/>
    </source>
</evidence>
<sequence>MLEILRPCSTGAETLQELVTVAARRNPLMQVSLLCHNRYGAYFLQDPPDWVTDLVANDCTGRVVRCLLDIVVTDAVLTREDEHGWRLMDFAYATNMALTRSNTAAEVSRVANQWFHLPTKFEIVPGLGEAYTELREGGNVVRSCVAPENERHQVTVRADHPVPPLRPFYFEVTIVDEGDDYRRNGIGLATKDTTVDEICDPTSVQRRNLSYFYVGAGDVTKSGQIVGRGRGFRTGDFIGCHVDLSRGVMYFRKNGERIGEPLSHPPAFPTEWLDTGLGQCPEMLGVSGWLFPMFYSESRGVEVRVNFAAGLGEGVRYEREGEREAV</sequence>
<accession>A0AA40EQ77</accession>
<protein>
    <recommendedName>
        <fullName evidence="1">B30.2/SPRY domain-containing protein</fullName>
    </recommendedName>
</protein>
<dbReference type="InterPro" id="IPR013320">
    <property type="entry name" value="ConA-like_dom_sf"/>
</dbReference>
<feature type="domain" description="B30.2/SPRY" evidence="1">
    <location>
        <begin position="101"/>
        <end position="312"/>
    </location>
</feature>
<dbReference type="InterPro" id="IPR001870">
    <property type="entry name" value="B30.2/SPRY"/>
</dbReference>
<dbReference type="EMBL" id="JAUKUD010000005">
    <property type="protein sequence ID" value="KAK0743485.1"/>
    <property type="molecule type" value="Genomic_DNA"/>
</dbReference>
<gene>
    <name evidence="2" type="ORF">B0T18DRAFT_415322</name>
</gene>
<dbReference type="PROSITE" id="PS50188">
    <property type="entry name" value="B302_SPRY"/>
    <property type="match status" value="1"/>
</dbReference>
<dbReference type="AlphaFoldDB" id="A0AA40EQ77"/>
<evidence type="ECO:0000313" key="3">
    <source>
        <dbReference type="Proteomes" id="UP001172155"/>
    </source>
</evidence>
<name>A0AA40EQ77_9PEZI</name>
<keyword evidence="3" id="KW-1185">Reference proteome</keyword>
<dbReference type="InterPro" id="IPR003877">
    <property type="entry name" value="SPRY_dom"/>
</dbReference>
<dbReference type="InterPro" id="IPR044736">
    <property type="entry name" value="Gid1/RanBPM/SPLA_SPRY"/>
</dbReference>
<comment type="caution">
    <text evidence="2">The sequence shown here is derived from an EMBL/GenBank/DDBJ whole genome shotgun (WGS) entry which is preliminary data.</text>
</comment>
<dbReference type="Gene3D" id="2.60.120.920">
    <property type="match status" value="1"/>
</dbReference>
<reference evidence="2" key="1">
    <citation type="submission" date="2023-06" db="EMBL/GenBank/DDBJ databases">
        <title>Genome-scale phylogeny and comparative genomics of the fungal order Sordariales.</title>
        <authorList>
            <consortium name="Lawrence Berkeley National Laboratory"/>
            <person name="Hensen N."/>
            <person name="Bonometti L."/>
            <person name="Westerberg I."/>
            <person name="Brannstrom I.O."/>
            <person name="Guillou S."/>
            <person name="Cros-Aarteil S."/>
            <person name="Calhoun S."/>
            <person name="Haridas S."/>
            <person name="Kuo A."/>
            <person name="Mondo S."/>
            <person name="Pangilinan J."/>
            <person name="Riley R."/>
            <person name="LaButti K."/>
            <person name="Andreopoulos B."/>
            <person name="Lipzen A."/>
            <person name="Chen C."/>
            <person name="Yanf M."/>
            <person name="Daum C."/>
            <person name="Ng V."/>
            <person name="Clum A."/>
            <person name="Steindorff A."/>
            <person name="Ohm R."/>
            <person name="Martin F."/>
            <person name="Silar P."/>
            <person name="Natvig D."/>
            <person name="Lalanne C."/>
            <person name="Gautier V."/>
            <person name="Ament-velasquez S.L."/>
            <person name="Kruys A."/>
            <person name="Hutchinson M.I."/>
            <person name="Powell A.J."/>
            <person name="Barry K."/>
            <person name="Miller A.N."/>
            <person name="Grigoriev I.V."/>
            <person name="Debuchy R."/>
            <person name="Gladieux P."/>
            <person name="Thoren M.H."/>
            <person name="Johannesson H."/>
        </authorList>
    </citation>
    <scope>NUCLEOTIDE SEQUENCE</scope>
    <source>
        <strain evidence="2">SMH3187-1</strain>
    </source>
</reference>
<dbReference type="CDD" id="cd12885">
    <property type="entry name" value="SPRY_RanBP_like"/>
    <property type="match status" value="1"/>
</dbReference>
<dbReference type="InterPro" id="IPR043136">
    <property type="entry name" value="B30.2/SPRY_sf"/>
</dbReference>
<dbReference type="Proteomes" id="UP001172155">
    <property type="component" value="Unassembled WGS sequence"/>
</dbReference>
<dbReference type="SUPFAM" id="SSF49899">
    <property type="entry name" value="Concanavalin A-like lectins/glucanases"/>
    <property type="match status" value="1"/>
</dbReference>